<protein>
    <recommendedName>
        <fullName evidence="1">CCR4-NOT transcription complex subunit 10</fullName>
    </recommendedName>
</protein>
<reference evidence="3 4" key="1">
    <citation type="submission" date="2023-11" db="EMBL/GenBank/DDBJ databases">
        <title>Halocaridina rubra genome assembly.</title>
        <authorList>
            <person name="Smith C."/>
        </authorList>
    </citation>
    <scope>NUCLEOTIDE SEQUENCE [LARGE SCALE GENOMIC DNA]</scope>
    <source>
        <strain evidence="3">EP-1</strain>
        <tissue evidence="3">Whole</tissue>
    </source>
</reference>
<dbReference type="GO" id="GO:0030014">
    <property type="term" value="C:CCR4-NOT complex"/>
    <property type="evidence" value="ECO:0007669"/>
    <property type="project" value="UniProtKB-UniRule"/>
</dbReference>
<keyword evidence="1" id="KW-0963">Cytoplasm</keyword>
<dbReference type="GO" id="GO:0017148">
    <property type="term" value="P:negative regulation of translation"/>
    <property type="evidence" value="ECO:0007669"/>
    <property type="project" value="TreeGrafter"/>
</dbReference>
<dbReference type="InterPro" id="IPR039740">
    <property type="entry name" value="CNOT10"/>
</dbReference>
<name>A0AAN8XFQ7_HALRR</name>
<dbReference type="GO" id="GO:0006402">
    <property type="term" value="P:mRNA catabolic process"/>
    <property type="evidence" value="ECO:0007669"/>
    <property type="project" value="TreeGrafter"/>
</dbReference>
<dbReference type="AlphaFoldDB" id="A0AAN8XFQ7"/>
<evidence type="ECO:0000256" key="2">
    <source>
        <dbReference type="SAM" id="MobiDB-lite"/>
    </source>
</evidence>
<sequence>DPESASDAAVPVPTLEFGRLCLRNTLALLPENASITPLTDEQEASGVMPELYPAGPSSPLRGTEVISLRVSALACSAYVCLCLADYSSALRHAENLLAAHLKIPGVYKILGHLYAGEALISLGRVAEAVTHFDPGQIGDISLSSSFDSTPSPTLLLPNDSEYN</sequence>
<comment type="subcellular location">
    <subcellularLocation>
        <location evidence="1">Cytoplasm</location>
    </subcellularLocation>
    <subcellularLocation>
        <location evidence="1">Nucleus</location>
    </subcellularLocation>
</comment>
<feature type="region of interest" description="Disordered" evidence="2">
    <location>
        <begin position="143"/>
        <end position="163"/>
    </location>
</feature>
<dbReference type="GO" id="GO:0005634">
    <property type="term" value="C:nucleus"/>
    <property type="evidence" value="ECO:0007669"/>
    <property type="project" value="UniProtKB-SubCell"/>
</dbReference>
<evidence type="ECO:0000256" key="1">
    <source>
        <dbReference type="RuleBase" id="RU367083"/>
    </source>
</evidence>
<keyword evidence="1" id="KW-0805">Transcription regulation</keyword>
<comment type="function">
    <text evidence="1">Component of the CCR4-NOT complex which is one of the major cellular mRNA deadenylases and is linked to various cellular processes including bulk mRNA degradation, miRNA-mediated repression, translational repression during translational initiation and general transcription regulation.</text>
</comment>
<keyword evidence="1" id="KW-0943">RNA-mediated gene silencing</keyword>
<keyword evidence="1" id="KW-0539">Nucleus</keyword>
<keyword evidence="1" id="KW-0810">Translation regulation</keyword>
<dbReference type="PANTHER" id="PTHR12979">
    <property type="entry name" value="CCR4-NOT TRANSCRIPTION COMPLEX SUBUNIT 10"/>
    <property type="match status" value="1"/>
</dbReference>
<proteinExistence type="inferred from homology"/>
<keyword evidence="1" id="KW-0804">Transcription</keyword>
<feature type="non-terminal residue" evidence="3">
    <location>
        <position position="1"/>
    </location>
</feature>
<evidence type="ECO:0000313" key="4">
    <source>
        <dbReference type="Proteomes" id="UP001381693"/>
    </source>
</evidence>
<dbReference type="Proteomes" id="UP001381693">
    <property type="component" value="Unassembled WGS sequence"/>
</dbReference>
<dbReference type="GO" id="GO:0031047">
    <property type="term" value="P:regulatory ncRNA-mediated gene silencing"/>
    <property type="evidence" value="ECO:0007669"/>
    <property type="project" value="UniProtKB-UniRule"/>
</dbReference>
<dbReference type="PANTHER" id="PTHR12979:SF5">
    <property type="entry name" value="CCR4-NOT TRANSCRIPTION COMPLEX SUBUNIT 10"/>
    <property type="match status" value="1"/>
</dbReference>
<keyword evidence="4" id="KW-1185">Reference proteome</keyword>
<organism evidence="3 4">
    <name type="scientific">Halocaridina rubra</name>
    <name type="common">Hawaiian red shrimp</name>
    <dbReference type="NCBI Taxonomy" id="373956"/>
    <lineage>
        <taxon>Eukaryota</taxon>
        <taxon>Metazoa</taxon>
        <taxon>Ecdysozoa</taxon>
        <taxon>Arthropoda</taxon>
        <taxon>Crustacea</taxon>
        <taxon>Multicrustacea</taxon>
        <taxon>Malacostraca</taxon>
        <taxon>Eumalacostraca</taxon>
        <taxon>Eucarida</taxon>
        <taxon>Decapoda</taxon>
        <taxon>Pleocyemata</taxon>
        <taxon>Caridea</taxon>
        <taxon>Atyoidea</taxon>
        <taxon>Atyidae</taxon>
        <taxon>Halocaridina</taxon>
    </lineage>
</organism>
<comment type="caution">
    <text evidence="3">The sequence shown here is derived from an EMBL/GenBank/DDBJ whole genome shotgun (WGS) entry which is preliminary data.</text>
</comment>
<dbReference type="GO" id="GO:0005737">
    <property type="term" value="C:cytoplasm"/>
    <property type="evidence" value="ECO:0007669"/>
    <property type="project" value="UniProtKB-SubCell"/>
</dbReference>
<evidence type="ECO:0000313" key="3">
    <source>
        <dbReference type="EMBL" id="KAK7078359.1"/>
    </source>
</evidence>
<comment type="similarity">
    <text evidence="1">Belongs to the CNOT10 family.</text>
</comment>
<dbReference type="EMBL" id="JAXCGZ010007875">
    <property type="protein sequence ID" value="KAK7078359.1"/>
    <property type="molecule type" value="Genomic_DNA"/>
</dbReference>
<accession>A0AAN8XFQ7</accession>
<gene>
    <name evidence="3" type="primary">CNOT10_3</name>
    <name evidence="3" type="ORF">SK128_022054</name>
</gene>